<feature type="compositionally biased region" description="Gly residues" evidence="4">
    <location>
        <begin position="517"/>
        <end position="530"/>
    </location>
</feature>
<evidence type="ECO:0000256" key="1">
    <source>
        <dbReference type="ARBA" id="ARBA00004370"/>
    </source>
</evidence>
<proteinExistence type="inferred from homology"/>
<evidence type="ECO:0000256" key="5">
    <source>
        <dbReference type="SAM" id="Phobius"/>
    </source>
</evidence>
<feature type="region of interest" description="Disordered" evidence="4">
    <location>
        <begin position="588"/>
        <end position="657"/>
    </location>
</feature>
<feature type="compositionally biased region" description="Gly residues" evidence="4">
    <location>
        <begin position="463"/>
        <end position="489"/>
    </location>
</feature>
<dbReference type="CDD" id="cd03399">
    <property type="entry name" value="SPFH_flotillin"/>
    <property type="match status" value="1"/>
</dbReference>
<feature type="domain" description="Band 7" evidence="6">
    <location>
        <begin position="26"/>
        <end position="195"/>
    </location>
</feature>
<feature type="compositionally biased region" description="Basic and acidic residues" evidence="4">
    <location>
        <begin position="495"/>
        <end position="516"/>
    </location>
</feature>
<evidence type="ECO:0000313" key="8">
    <source>
        <dbReference type="Proteomes" id="UP000595374"/>
    </source>
</evidence>
<feature type="transmembrane region" description="Helical" evidence="5">
    <location>
        <begin position="6"/>
        <end position="25"/>
    </location>
</feature>
<dbReference type="GO" id="GO:0072659">
    <property type="term" value="P:protein localization to plasma membrane"/>
    <property type="evidence" value="ECO:0007669"/>
    <property type="project" value="TreeGrafter"/>
</dbReference>
<reference evidence="7 8" key="1">
    <citation type="submission" date="2020-12" db="EMBL/GenBank/DDBJ databases">
        <title>FDA dAtabase for Regulatory Grade micrObial Sequences (FDA-ARGOS): Supporting development and validation of Infectious Disease Dx tests.</title>
        <authorList>
            <person name="Sproer C."/>
            <person name="Gronow S."/>
            <person name="Severitt S."/>
            <person name="Schroder I."/>
            <person name="Tallon L."/>
            <person name="Sadzewicz L."/>
            <person name="Zhao X."/>
            <person name="Boylan J."/>
            <person name="Ott S."/>
            <person name="Bowen H."/>
            <person name="Vavikolanu K."/>
            <person name="Mehta A."/>
            <person name="Aluvathingal J."/>
            <person name="Nadendla S."/>
            <person name="Lowell S."/>
            <person name="Myers T."/>
            <person name="Yan Y."/>
            <person name="Sichtig H."/>
        </authorList>
    </citation>
    <scope>NUCLEOTIDE SEQUENCE [LARGE SCALE GENOMIC DNA]</scope>
    <source>
        <strain evidence="7 8">FDAARGOS_990</strain>
    </source>
</reference>
<keyword evidence="5" id="KW-1133">Transmembrane helix</keyword>
<dbReference type="GO" id="GO:0002020">
    <property type="term" value="F:protease binding"/>
    <property type="evidence" value="ECO:0007669"/>
    <property type="project" value="TreeGrafter"/>
</dbReference>
<dbReference type="Proteomes" id="UP000595374">
    <property type="component" value="Chromosome"/>
</dbReference>
<dbReference type="GO" id="GO:0005886">
    <property type="term" value="C:plasma membrane"/>
    <property type="evidence" value="ECO:0007669"/>
    <property type="project" value="TreeGrafter"/>
</dbReference>
<dbReference type="InterPro" id="IPR027705">
    <property type="entry name" value="Flotillin_fam"/>
</dbReference>
<evidence type="ECO:0000256" key="2">
    <source>
        <dbReference type="ARBA" id="ARBA00007161"/>
    </source>
</evidence>
<protein>
    <submittedName>
        <fullName evidence="7">Flotillin</fullName>
    </submittedName>
</protein>
<dbReference type="Pfam" id="PF15975">
    <property type="entry name" value="Flot"/>
    <property type="match status" value="1"/>
</dbReference>
<dbReference type="PANTHER" id="PTHR13806">
    <property type="entry name" value="FLOTILLIN-RELATED"/>
    <property type="match status" value="1"/>
</dbReference>
<dbReference type="PANTHER" id="PTHR13806:SF46">
    <property type="entry name" value="FLOTILLIN-1-RELATED"/>
    <property type="match status" value="1"/>
</dbReference>
<evidence type="ECO:0000259" key="6">
    <source>
        <dbReference type="SMART" id="SM00244"/>
    </source>
</evidence>
<dbReference type="SMART" id="SM00244">
    <property type="entry name" value="PHB"/>
    <property type="match status" value="1"/>
</dbReference>
<keyword evidence="5" id="KW-0812">Transmembrane</keyword>
<feature type="compositionally biased region" description="Gly residues" evidence="4">
    <location>
        <begin position="590"/>
        <end position="643"/>
    </location>
</feature>
<accession>A0A7T4DIZ6</accession>
<organism evidence="7 8">
    <name type="scientific">Brevibacterium casei</name>
    <dbReference type="NCBI Taxonomy" id="33889"/>
    <lineage>
        <taxon>Bacteria</taxon>
        <taxon>Bacillati</taxon>
        <taxon>Actinomycetota</taxon>
        <taxon>Actinomycetes</taxon>
        <taxon>Micrococcales</taxon>
        <taxon>Brevibacteriaceae</taxon>
        <taxon>Brevibacterium</taxon>
    </lineage>
</organism>
<evidence type="ECO:0000313" key="7">
    <source>
        <dbReference type="EMBL" id="QQB14870.1"/>
    </source>
</evidence>
<sequence>MDLILGAVIIGAIAIVVLIALVVILRSYKIASPSEALIITGRNASGASGSGRIIIGGRAVVYPIVQKAFILSLSSRQISVEIDGISKNGIALKLRGVAQVKVGGTDDDVRKAAQRFLDQQDQIDHYSKEILSGTLRAVVGTLTVEQIIQDRASFAAQVQEESAHSMNNQGLVIDTFQISAVEDEGSYLRDWGRPQAAEVAKNAAIAEANASRAAAVEEAQQNEETQKQQALTDQAIAEQQQQLALRRAALKEEADQRQATADNAGPLAAAAEKQKLLERDRVVAKEAAELRAEQLDAEVRRPADAERYRQQAEADARAYEIEAQGRAEAAAELHRRSKEAEAIRLEGQAEADAIKARGEAEAGALEAQAEAYKKFNDAAVLSKVLEVLPDIAGELVAPYANIKDLSIVSTDGESKLANSVSNNLAQVLEVVRGTTGIDLTDLVDKAQGGGSASGDGDDDADGPGSGGPGSGGPGSGGSPAGSGGSGGRGQVIEGRLADDTPAARREARREARDGSGGRRSGSGGTGGRADGGQRDSGQRDSSQWAGFDPKDFLDPDGGLDIQHIGDEVKRATGIDVQAYIDEALRRRDGGAAGGSAGSGSGAGAGSGPGSGPAGGPGSGPTPSGGGSSGGTGGSTGGTGGTGGASDDDETGSGSTSN</sequence>
<evidence type="ECO:0000256" key="3">
    <source>
        <dbReference type="ARBA" id="ARBA00023136"/>
    </source>
</evidence>
<dbReference type="Pfam" id="PF01145">
    <property type="entry name" value="Band_7"/>
    <property type="match status" value="1"/>
</dbReference>
<comment type="subcellular location">
    <subcellularLocation>
        <location evidence="1">Membrane</location>
    </subcellularLocation>
</comment>
<name>A0A7T4DIZ6_9MICO</name>
<dbReference type="AlphaFoldDB" id="A0A7T4DIZ6"/>
<dbReference type="EMBL" id="CP065989">
    <property type="protein sequence ID" value="QQB14870.1"/>
    <property type="molecule type" value="Genomic_DNA"/>
</dbReference>
<keyword evidence="3 5" id="KW-0472">Membrane</keyword>
<dbReference type="InterPro" id="IPR001107">
    <property type="entry name" value="Band_7"/>
</dbReference>
<dbReference type="RefSeq" id="WP_198499915.1">
    <property type="nucleotide sequence ID" value="NZ_CP065989.1"/>
</dbReference>
<dbReference type="SUPFAM" id="SSF117892">
    <property type="entry name" value="Band 7/SPFH domain"/>
    <property type="match status" value="1"/>
</dbReference>
<dbReference type="Gene3D" id="3.30.479.30">
    <property type="entry name" value="Band 7 domain"/>
    <property type="match status" value="1"/>
</dbReference>
<dbReference type="InterPro" id="IPR031905">
    <property type="entry name" value="Flotillin_C"/>
</dbReference>
<dbReference type="InterPro" id="IPR036013">
    <property type="entry name" value="Band_7/SPFH_dom_sf"/>
</dbReference>
<feature type="compositionally biased region" description="Basic and acidic residues" evidence="4">
    <location>
        <begin position="563"/>
        <end position="572"/>
    </location>
</feature>
<comment type="similarity">
    <text evidence="2">Belongs to the band 7/mec-2 family. Flotillin subfamily.</text>
</comment>
<evidence type="ECO:0000256" key="4">
    <source>
        <dbReference type="SAM" id="MobiDB-lite"/>
    </source>
</evidence>
<feature type="region of interest" description="Disordered" evidence="4">
    <location>
        <begin position="445"/>
        <end position="573"/>
    </location>
</feature>
<gene>
    <name evidence="7" type="ORF">I6H47_02500</name>
</gene>